<dbReference type="GO" id="GO:0046872">
    <property type="term" value="F:metal ion binding"/>
    <property type="evidence" value="ECO:0007669"/>
    <property type="project" value="UniProtKB-KW"/>
</dbReference>
<dbReference type="GO" id="GO:0051539">
    <property type="term" value="F:4 iron, 4 sulfur cluster binding"/>
    <property type="evidence" value="ECO:0007669"/>
    <property type="project" value="UniProtKB-KW"/>
</dbReference>
<dbReference type="GO" id="GO:0005525">
    <property type="term" value="F:GTP binding"/>
    <property type="evidence" value="ECO:0007669"/>
    <property type="project" value="UniProtKB-KW"/>
</dbReference>
<dbReference type="InterPro" id="IPR058240">
    <property type="entry name" value="rSAM_sf"/>
</dbReference>
<dbReference type="InterPro" id="IPR007197">
    <property type="entry name" value="rSAM"/>
</dbReference>
<keyword evidence="10" id="KW-0408">Iron</keyword>
<evidence type="ECO:0000256" key="8">
    <source>
        <dbReference type="ARBA" id="ARBA00022723"/>
    </source>
</evidence>
<dbReference type="OrthoDB" id="429626at2759"/>
<dbReference type="Proteomes" id="UP000683000">
    <property type="component" value="Unassembled WGS sequence"/>
</dbReference>
<dbReference type="SUPFAM" id="SSF102114">
    <property type="entry name" value="Radical SAM enzymes"/>
    <property type="match status" value="1"/>
</dbReference>
<evidence type="ECO:0000256" key="11">
    <source>
        <dbReference type="ARBA" id="ARBA00023014"/>
    </source>
</evidence>
<comment type="catalytic activity">
    <reaction evidence="1">
        <text>(8S)-3',8-cyclo-7,8-dihydroguanosine 5'-triphosphate = cyclic pyranopterin phosphate + diphosphate</text>
        <dbReference type="Rhea" id="RHEA:49580"/>
        <dbReference type="ChEBI" id="CHEBI:33019"/>
        <dbReference type="ChEBI" id="CHEBI:59648"/>
        <dbReference type="ChEBI" id="CHEBI:131766"/>
        <dbReference type="EC" id="4.6.1.17"/>
    </reaction>
</comment>
<keyword evidence="12" id="KW-0342">GTP-binding</keyword>
<dbReference type="InterPro" id="IPR050105">
    <property type="entry name" value="MoCo_biosynth_MoaA/MoaC"/>
</dbReference>
<sequence>MNRIRTSLCPSLARPLSNVRTRVQDRIAHVDAQRPFSPVLVDSFNRRHDYLRISLTERCNLRCFYCMPSEGIELSPREHILTDDEIIRLASLFVKSGVRKIRLTGGEPTVRKGLDNIIARLDELRPFGLDSIAMTSNGLTLHRRLPDLVRKGLTHLNLSLDTLDPFKFEFMARRPGHGAVLRALDVALSCPGLQSVKLNVVVIKGLNDSEVLDFVKLIKDKSLSVRFIEFMPFTGNKWDKDKMVPSTQLLDTIKHQHPTIARAPDELNDTARSWQIPGYTGNIGFISSMSDHFCSSCNRLRLTADGQIKARVCLFDAKEVSLRDAVRNGATDEDLLQIIGSAVIGKKEKHAGMEGIDVLANRPMILIGGPQQSLMHPFLSLPLRNLVPIATSPRAVTQVQRRWQSRSANPTPRLTHLNSDGRPSMVDVGNKDSTKRTATATGYIYIPKIAYELVTGTPSHPENDPSVDKLRSKATNKGDALTVAQLAAIMGCKRTSELIPLCHPLQLSHITVTLTPEVAGLPESRHGGSYTLSHRIRCTATVSCAGKTGVEMEALTAVSVGLLTVWDMLKAVAGKEMVISDIFVSHKSGGKSGDFTRCESVKKKYACSVSTGMPPLSCVTYGTGK</sequence>
<evidence type="ECO:0000259" key="17">
    <source>
        <dbReference type="PROSITE" id="PS51918"/>
    </source>
</evidence>
<accession>A0A8I2YWW2</accession>
<dbReference type="AlphaFoldDB" id="A0A8I2YWW2"/>
<dbReference type="NCBIfam" id="NF006870">
    <property type="entry name" value="PRK09364.1"/>
    <property type="match status" value="1"/>
</dbReference>
<keyword evidence="7" id="KW-0949">S-adenosyl-L-methionine</keyword>
<dbReference type="PANTHER" id="PTHR22960">
    <property type="entry name" value="MOLYBDOPTERIN COFACTOR SYNTHESIS PROTEIN A"/>
    <property type="match status" value="1"/>
</dbReference>
<dbReference type="PROSITE" id="PS51918">
    <property type="entry name" value="RADICAL_SAM"/>
    <property type="match status" value="1"/>
</dbReference>
<evidence type="ECO:0000256" key="15">
    <source>
        <dbReference type="ARBA" id="ARBA00048697"/>
    </source>
</evidence>
<feature type="domain" description="Radical SAM core" evidence="17">
    <location>
        <begin position="43"/>
        <end position="277"/>
    </location>
</feature>
<comment type="similarity">
    <text evidence="4">In the C-terminal section; belongs to the MoaC family.</text>
</comment>
<feature type="region of interest" description="Disordered" evidence="16">
    <location>
        <begin position="401"/>
        <end position="433"/>
    </location>
</feature>
<evidence type="ECO:0000256" key="1">
    <source>
        <dbReference type="ARBA" id="ARBA00001637"/>
    </source>
</evidence>
<dbReference type="InterPro" id="IPR036522">
    <property type="entry name" value="MoaC_sf"/>
</dbReference>
<dbReference type="Pfam" id="PF06463">
    <property type="entry name" value="Mob_synth_C"/>
    <property type="match status" value="1"/>
</dbReference>
<evidence type="ECO:0000256" key="14">
    <source>
        <dbReference type="ARBA" id="ARBA00023239"/>
    </source>
</evidence>
<dbReference type="InterPro" id="IPR013483">
    <property type="entry name" value="MoaA"/>
</dbReference>
<dbReference type="InterPro" id="IPR002820">
    <property type="entry name" value="Mopterin_CF_biosynth-C_dom"/>
</dbReference>
<comment type="pathway">
    <text evidence="3">Cofactor biosynthesis; molybdopterin biosynthesis.</text>
</comment>
<evidence type="ECO:0000313" key="18">
    <source>
        <dbReference type="EMBL" id="KAG6380949.1"/>
    </source>
</evidence>
<dbReference type="EMBL" id="JAGFBS010000002">
    <property type="protein sequence ID" value="KAG6380949.1"/>
    <property type="molecule type" value="Genomic_DNA"/>
</dbReference>
<evidence type="ECO:0000256" key="7">
    <source>
        <dbReference type="ARBA" id="ARBA00022691"/>
    </source>
</evidence>
<dbReference type="GO" id="GO:0061798">
    <property type="term" value="F:GTP 3',8'-cyclase activity"/>
    <property type="evidence" value="ECO:0007669"/>
    <property type="project" value="UniProtKB-EC"/>
</dbReference>
<gene>
    <name evidence="18" type="ORF">JVT61DRAFT_5342</name>
</gene>
<evidence type="ECO:0000256" key="5">
    <source>
        <dbReference type="ARBA" id="ARBA00009862"/>
    </source>
</evidence>
<dbReference type="GO" id="GO:0061799">
    <property type="term" value="F:cyclic pyranopterin monophosphate synthase activity"/>
    <property type="evidence" value="ECO:0007669"/>
    <property type="project" value="UniProtKB-EC"/>
</dbReference>
<feature type="compositionally biased region" description="Polar residues" evidence="16">
    <location>
        <begin position="401"/>
        <end position="418"/>
    </location>
</feature>
<comment type="cofactor">
    <cofactor evidence="2">
        <name>[4Fe-4S] cluster</name>
        <dbReference type="ChEBI" id="CHEBI:49883"/>
    </cofactor>
</comment>
<keyword evidence="19" id="KW-1185">Reference proteome</keyword>
<proteinExistence type="inferred from homology"/>
<comment type="similarity">
    <text evidence="5">In the N-terminal section; belongs to the radical SAM superfamily. MoaA family.</text>
</comment>
<dbReference type="PROSITE" id="PS01305">
    <property type="entry name" value="MOAA_NIFB_PQQE"/>
    <property type="match status" value="1"/>
</dbReference>
<evidence type="ECO:0000256" key="16">
    <source>
        <dbReference type="SAM" id="MobiDB-lite"/>
    </source>
</evidence>
<dbReference type="Pfam" id="PF01967">
    <property type="entry name" value="MoaC"/>
    <property type="match status" value="1"/>
</dbReference>
<evidence type="ECO:0000256" key="12">
    <source>
        <dbReference type="ARBA" id="ARBA00023134"/>
    </source>
</evidence>
<dbReference type="SFLD" id="SFLDG01386">
    <property type="entry name" value="main_SPASM_domain-containing"/>
    <property type="match status" value="1"/>
</dbReference>
<dbReference type="InterPro" id="IPR006638">
    <property type="entry name" value="Elp3/MiaA/NifB-like_rSAM"/>
</dbReference>
<dbReference type="SFLD" id="SFLDG01383">
    <property type="entry name" value="cyclic_pyranopterin_phosphate"/>
    <property type="match status" value="1"/>
</dbReference>
<organism evidence="18 19">
    <name type="scientific">Boletus reticuloceps</name>
    <dbReference type="NCBI Taxonomy" id="495285"/>
    <lineage>
        <taxon>Eukaryota</taxon>
        <taxon>Fungi</taxon>
        <taxon>Dikarya</taxon>
        <taxon>Basidiomycota</taxon>
        <taxon>Agaricomycotina</taxon>
        <taxon>Agaricomycetes</taxon>
        <taxon>Agaricomycetidae</taxon>
        <taxon>Boletales</taxon>
        <taxon>Boletineae</taxon>
        <taxon>Boletaceae</taxon>
        <taxon>Boletoideae</taxon>
        <taxon>Boletus</taxon>
    </lineage>
</organism>
<dbReference type="SFLD" id="SFLDG01067">
    <property type="entry name" value="SPASM/twitch_domain_containing"/>
    <property type="match status" value="1"/>
</dbReference>
<dbReference type="PANTHER" id="PTHR22960:SF0">
    <property type="entry name" value="MOLYBDENUM COFACTOR BIOSYNTHESIS PROTEIN 1"/>
    <property type="match status" value="1"/>
</dbReference>
<evidence type="ECO:0000256" key="3">
    <source>
        <dbReference type="ARBA" id="ARBA00005046"/>
    </source>
</evidence>
<keyword evidence="9" id="KW-0547">Nucleotide-binding</keyword>
<evidence type="ECO:0000256" key="9">
    <source>
        <dbReference type="ARBA" id="ARBA00022741"/>
    </source>
</evidence>
<dbReference type="Gene3D" id="3.30.70.640">
    <property type="entry name" value="Molybdopterin cofactor biosynthesis C (MoaC) domain"/>
    <property type="match status" value="1"/>
</dbReference>
<keyword evidence="6" id="KW-0004">4Fe-4S</keyword>
<dbReference type="InterPro" id="IPR013785">
    <property type="entry name" value="Aldolase_TIM"/>
</dbReference>
<keyword evidence="11" id="KW-0411">Iron-sulfur</keyword>
<dbReference type="InterPro" id="IPR040064">
    <property type="entry name" value="MoaA-like"/>
</dbReference>
<evidence type="ECO:0000256" key="4">
    <source>
        <dbReference type="ARBA" id="ARBA00008484"/>
    </source>
</evidence>
<evidence type="ECO:0000256" key="6">
    <source>
        <dbReference type="ARBA" id="ARBA00022485"/>
    </source>
</evidence>
<dbReference type="GO" id="GO:0006777">
    <property type="term" value="P:Mo-molybdopterin cofactor biosynthetic process"/>
    <property type="evidence" value="ECO:0007669"/>
    <property type="project" value="UniProtKB-KW"/>
</dbReference>
<dbReference type="SFLD" id="SFLDS00029">
    <property type="entry name" value="Radical_SAM"/>
    <property type="match status" value="1"/>
</dbReference>
<protein>
    <recommendedName>
        <fullName evidence="17">Radical SAM core domain-containing protein</fullName>
    </recommendedName>
</protein>
<dbReference type="UniPathway" id="UPA00344"/>
<evidence type="ECO:0000313" key="19">
    <source>
        <dbReference type="Proteomes" id="UP000683000"/>
    </source>
</evidence>
<reference evidence="18" key="1">
    <citation type="submission" date="2021-03" db="EMBL/GenBank/DDBJ databases">
        <title>Evolutionary innovations through gain and loss of genes in the ectomycorrhizal Boletales.</title>
        <authorList>
            <person name="Wu G."/>
            <person name="Miyauchi S."/>
            <person name="Morin E."/>
            <person name="Yang Z.-L."/>
            <person name="Xu J."/>
            <person name="Martin F.M."/>
        </authorList>
    </citation>
    <scope>NUCLEOTIDE SEQUENCE</scope>
    <source>
        <strain evidence="18">BR01</strain>
    </source>
</reference>
<dbReference type="InterPro" id="IPR010505">
    <property type="entry name" value="MoaA_twitch"/>
</dbReference>
<dbReference type="CDD" id="cd01335">
    <property type="entry name" value="Radical_SAM"/>
    <property type="match status" value="1"/>
</dbReference>
<dbReference type="InterPro" id="IPR047594">
    <property type="entry name" value="MoaC_bact/euk"/>
</dbReference>
<evidence type="ECO:0000256" key="13">
    <source>
        <dbReference type="ARBA" id="ARBA00023150"/>
    </source>
</evidence>
<dbReference type="NCBIfam" id="TIGR02666">
    <property type="entry name" value="moaA"/>
    <property type="match status" value="1"/>
</dbReference>
<keyword evidence="13" id="KW-0501">Molybdenum cofactor biosynthesis</keyword>
<name>A0A8I2YWW2_9AGAM</name>
<evidence type="ECO:0000256" key="2">
    <source>
        <dbReference type="ARBA" id="ARBA00001966"/>
    </source>
</evidence>
<dbReference type="CDD" id="cd21117">
    <property type="entry name" value="Twitch_MoaA"/>
    <property type="match status" value="1"/>
</dbReference>
<keyword evidence="8" id="KW-0479">Metal-binding</keyword>
<evidence type="ECO:0000256" key="10">
    <source>
        <dbReference type="ARBA" id="ARBA00023004"/>
    </source>
</evidence>
<comment type="caution">
    <text evidence="18">The sequence shown here is derived from an EMBL/GenBank/DDBJ whole genome shotgun (WGS) entry which is preliminary data.</text>
</comment>
<dbReference type="SUPFAM" id="SSF55040">
    <property type="entry name" value="Molybdenum cofactor biosynthesis protein C, MoaC"/>
    <property type="match status" value="1"/>
</dbReference>
<dbReference type="InterPro" id="IPR000385">
    <property type="entry name" value="MoaA_NifB_PqqE_Fe-S-bd_CS"/>
</dbReference>
<dbReference type="CDD" id="cd01420">
    <property type="entry name" value="MoaC_PE"/>
    <property type="match status" value="1"/>
</dbReference>
<keyword evidence="14" id="KW-0456">Lyase</keyword>
<comment type="catalytic activity">
    <reaction evidence="15">
        <text>GTP + AH2 + S-adenosyl-L-methionine = (8S)-3',8-cyclo-7,8-dihydroguanosine 5'-triphosphate + 5'-deoxyadenosine + L-methionine + A + H(+)</text>
        <dbReference type="Rhea" id="RHEA:49576"/>
        <dbReference type="ChEBI" id="CHEBI:13193"/>
        <dbReference type="ChEBI" id="CHEBI:15378"/>
        <dbReference type="ChEBI" id="CHEBI:17319"/>
        <dbReference type="ChEBI" id="CHEBI:17499"/>
        <dbReference type="ChEBI" id="CHEBI:37565"/>
        <dbReference type="ChEBI" id="CHEBI:57844"/>
        <dbReference type="ChEBI" id="CHEBI:59789"/>
        <dbReference type="ChEBI" id="CHEBI:131766"/>
        <dbReference type="EC" id="4.1.99.22"/>
    </reaction>
</comment>
<dbReference type="SMART" id="SM00729">
    <property type="entry name" value="Elp3"/>
    <property type="match status" value="1"/>
</dbReference>
<dbReference type="Pfam" id="PF04055">
    <property type="entry name" value="Radical_SAM"/>
    <property type="match status" value="1"/>
</dbReference>
<dbReference type="Gene3D" id="3.20.20.70">
    <property type="entry name" value="Aldolase class I"/>
    <property type="match status" value="1"/>
</dbReference>